<dbReference type="HOGENOM" id="CLU_038957_3_0_11"/>
<keyword evidence="8" id="KW-1185">Reference proteome</keyword>
<evidence type="ECO:0000313" key="7">
    <source>
        <dbReference type="EMBL" id="ADP80625.1"/>
    </source>
</evidence>
<reference evidence="7 8" key="1">
    <citation type="submission" date="2010-10" db="EMBL/GenBank/DDBJ databases">
        <title>Complete sequence of Frankia sp. EuI1c.</title>
        <authorList>
            <consortium name="US DOE Joint Genome Institute"/>
            <person name="Lucas S."/>
            <person name="Copeland A."/>
            <person name="Lapidus A."/>
            <person name="Cheng J.-F."/>
            <person name="Bruce D."/>
            <person name="Goodwin L."/>
            <person name="Pitluck S."/>
            <person name="Chertkov O."/>
            <person name="Detter J.C."/>
            <person name="Han C."/>
            <person name="Tapia R."/>
            <person name="Land M."/>
            <person name="Hauser L."/>
            <person name="Jeffries C."/>
            <person name="Kyrpides N."/>
            <person name="Ivanova N."/>
            <person name="Mikhailova N."/>
            <person name="Beauchemin N."/>
            <person name="Sen A."/>
            <person name="Sur S.A."/>
            <person name="Gtari M."/>
            <person name="Wall L."/>
            <person name="Tisa L."/>
            <person name="Woyke T."/>
        </authorList>
    </citation>
    <scope>NUCLEOTIDE SEQUENCE [LARGE SCALE GENOMIC DNA]</scope>
    <source>
        <strain evidence="8">DSM 45817 / CECT 9037 / EuI1c</strain>
    </source>
</reference>
<feature type="compositionally biased region" description="Low complexity" evidence="5">
    <location>
        <begin position="1"/>
        <end position="17"/>
    </location>
</feature>
<dbReference type="InParanoid" id="E3J3Z2"/>
<dbReference type="Pfam" id="PF01988">
    <property type="entry name" value="VIT1"/>
    <property type="match status" value="1"/>
</dbReference>
<name>E3J3Z2_PSEI1</name>
<comment type="subcellular location">
    <subcellularLocation>
        <location evidence="1">Endomembrane system</location>
        <topology evidence="1">Multi-pass membrane protein</topology>
    </subcellularLocation>
</comment>
<feature type="transmembrane region" description="Helical" evidence="6">
    <location>
        <begin position="222"/>
        <end position="241"/>
    </location>
</feature>
<evidence type="ECO:0000256" key="5">
    <source>
        <dbReference type="SAM" id="MobiDB-lite"/>
    </source>
</evidence>
<sequence>MSEDAAATAIPAPVPATGHRPYRPHQPARPLHTTSTGAPADPAADAAELASQVAKVARGGARAAVLGISDGLVTNICLILGLAGAHASPSAVRLAGFASLLAGALSMAAGEWVSVRSQAELYDGLLAQIRRLVTHNPRLMLGELSSRLEAAGLARATAQAAPSELALDEERFLAFTAQIVFGISPAGLGSPLTAATTSLAYFAAGALVPLAPWWFLHGVPAVVVSIALTAAASVLVGAVVAHSGGRPLRRGALRQLAIILVAAAVTYGIGKLFGSTVS</sequence>
<dbReference type="STRING" id="298654.FraEuI1c_2592"/>
<protein>
    <recommendedName>
        <fullName evidence="9">VIT family protein</fullName>
    </recommendedName>
</protein>
<evidence type="ECO:0000256" key="1">
    <source>
        <dbReference type="ARBA" id="ARBA00004127"/>
    </source>
</evidence>
<dbReference type="GO" id="GO:0030026">
    <property type="term" value="P:intracellular manganese ion homeostasis"/>
    <property type="evidence" value="ECO:0007669"/>
    <property type="project" value="InterPro"/>
</dbReference>
<organism evidence="7 8">
    <name type="scientific">Pseudofrankia inefficax (strain DSM 45817 / CECT 9037 / DDB 130130 / EuI1c)</name>
    <name type="common">Frankia inefficax</name>
    <dbReference type="NCBI Taxonomy" id="298654"/>
    <lineage>
        <taxon>Bacteria</taxon>
        <taxon>Bacillati</taxon>
        <taxon>Actinomycetota</taxon>
        <taxon>Actinomycetes</taxon>
        <taxon>Frankiales</taxon>
        <taxon>Frankiaceae</taxon>
        <taxon>Pseudofrankia</taxon>
    </lineage>
</organism>
<dbReference type="RefSeq" id="WP_013423743.1">
    <property type="nucleotide sequence ID" value="NC_014666.1"/>
</dbReference>
<evidence type="ECO:0000256" key="3">
    <source>
        <dbReference type="ARBA" id="ARBA00022989"/>
    </source>
</evidence>
<keyword evidence="4 6" id="KW-0472">Membrane</keyword>
<feature type="transmembrane region" description="Helical" evidence="6">
    <location>
        <begin position="91"/>
        <end position="109"/>
    </location>
</feature>
<dbReference type="GO" id="GO:0005384">
    <property type="term" value="F:manganese ion transmembrane transporter activity"/>
    <property type="evidence" value="ECO:0007669"/>
    <property type="project" value="InterPro"/>
</dbReference>
<dbReference type="KEGG" id="fri:FraEuI1c_2592"/>
<feature type="transmembrane region" description="Helical" evidence="6">
    <location>
        <begin position="63"/>
        <end position="85"/>
    </location>
</feature>
<dbReference type="EMBL" id="CP002299">
    <property type="protein sequence ID" value="ADP80625.1"/>
    <property type="molecule type" value="Genomic_DNA"/>
</dbReference>
<feature type="region of interest" description="Disordered" evidence="5">
    <location>
        <begin position="1"/>
        <end position="43"/>
    </location>
</feature>
<feature type="transmembrane region" description="Helical" evidence="6">
    <location>
        <begin position="253"/>
        <end position="273"/>
    </location>
</feature>
<evidence type="ECO:0008006" key="9">
    <source>
        <dbReference type="Google" id="ProtNLM"/>
    </source>
</evidence>
<evidence type="ECO:0000256" key="2">
    <source>
        <dbReference type="ARBA" id="ARBA00022692"/>
    </source>
</evidence>
<gene>
    <name evidence="7" type="ordered locus">FraEuI1c_2592</name>
</gene>
<dbReference type="eggNOG" id="COG1814">
    <property type="taxonomic scope" value="Bacteria"/>
</dbReference>
<accession>E3J3Z2</accession>
<evidence type="ECO:0000256" key="6">
    <source>
        <dbReference type="SAM" id="Phobius"/>
    </source>
</evidence>
<proteinExistence type="predicted"/>
<keyword evidence="3 6" id="KW-1133">Transmembrane helix</keyword>
<evidence type="ECO:0000313" key="8">
    <source>
        <dbReference type="Proteomes" id="UP000002484"/>
    </source>
</evidence>
<evidence type="ECO:0000256" key="4">
    <source>
        <dbReference type="ARBA" id="ARBA00023136"/>
    </source>
</evidence>
<dbReference type="Proteomes" id="UP000002484">
    <property type="component" value="Chromosome"/>
</dbReference>
<keyword evidence="2 6" id="KW-0812">Transmembrane</keyword>
<dbReference type="AlphaFoldDB" id="E3J3Z2"/>
<dbReference type="GO" id="GO:0012505">
    <property type="term" value="C:endomembrane system"/>
    <property type="evidence" value="ECO:0007669"/>
    <property type="project" value="UniProtKB-SubCell"/>
</dbReference>
<dbReference type="InterPro" id="IPR008217">
    <property type="entry name" value="Ccc1_fam"/>
</dbReference>
<dbReference type="OrthoDB" id="9789677at2"/>
<dbReference type="PANTHER" id="PTHR31851">
    <property type="entry name" value="FE(2+)/MN(2+) TRANSPORTER PCL1"/>
    <property type="match status" value="1"/>
</dbReference>